<evidence type="ECO:0000313" key="2">
    <source>
        <dbReference type="Proteomes" id="UP000218335"/>
    </source>
</evidence>
<organism evidence="1 2">
    <name type="scientific">Staphylococcus delphini</name>
    <dbReference type="NCBI Taxonomy" id="53344"/>
    <lineage>
        <taxon>Bacteria</taxon>
        <taxon>Bacillati</taxon>
        <taxon>Bacillota</taxon>
        <taxon>Bacilli</taxon>
        <taxon>Bacillales</taxon>
        <taxon>Staphylococcaceae</taxon>
        <taxon>Staphylococcus</taxon>
        <taxon>Staphylococcus intermedius group</taxon>
    </lineage>
</organism>
<dbReference type="EMBL" id="MWUU01000018">
    <property type="protein sequence ID" value="PCF54129.1"/>
    <property type="molecule type" value="Genomic_DNA"/>
</dbReference>
<evidence type="ECO:0000313" key="1">
    <source>
        <dbReference type="EMBL" id="PCF54129.1"/>
    </source>
</evidence>
<comment type="caution">
    <text evidence="1">The sequence shown here is derived from an EMBL/GenBank/DDBJ whole genome shotgun (WGS) entry which is preliminary data.</text>
</comment>
<dbReference type="Pfam" id="PF05037">
    <property type="entry name" value="DUF669"/>
    <property type="match status" value="1"/>
</dbReference>
<dbReference type="RefSeq" id="WP_096638152.1">
    <property type="nucleotide sequence ID" value="NZ_MWUQ01000011.1"/>
</dbReference>
<gene>
    <name evidence="1" type="ORF">B5C08_11280</name>
</gene>
<protein>
    <submittedName>
        <fullName evidence="1">Uncharacterized protein</fullName>
    </submittedName>
</protein>
<proteinExistence type="predicted"/>
<dbReference type="InterPro" id="IPR007731">
    <property type="entry name" value="DUF669"/>
</dbReference>
<name>A0A2A4GNP9_9STAP</name>
<dbReference type="AlphaFoldDB" id="A0A2A4GNP9"/>
<accession>A0A2A4GNP9</accession>
<dbReference type="Proteomes" id="UP000218335">
    <property type="component" value="Unassembled WGS sequence"/>
</dbReference>
<reference evidence="1 2" key="1">
    <citation type="journal article" date="2017" name="PLoS ONE">
        <title>Development of a real-time PCR for detection of Staphylococcus pseudintermedius using a novel automated comparison of whole-genome sequences.</title>
        <authorList>
            <person name="Verstappen K.M."/>
            <person name="Huijbregts L."/>
            <person name="Spaninks M."/>
            <person name="Wagenaar J.A."/>
            <person name="Fluit A.C."/>
            <person name="Duim B."/>
        </authorList>
    </citation>
    <scope>NUCLEOTIDE SEQUENCE [LARGE SCALE GENOMIC DNA]</scope>
    <source>
        <strain evidence="1 2">215070706401-1</strain>
    </source>
</reference>
<sequence>MTNFTLNMEDTFDGGIQDGTYEAVITKCEENVTPGGAEHVDVRLTIRNDVNQKYKNNIIFHKIWKAKATGKYDMRFFNTIGAAAQLQQGKAYSSIEELFNDFLGKPVKVTVKNETSEYNGKTYENLNVKRWDKTALPEMTHQFKTTEDGENPFAGGEVNVDDDDLPF</sequence>